<proteinExistence type="predicted"/>
<protein>
    <recommendedName>
        <fullName evidence="3">Outer membrane lipoprotein-sorting protein</fullName>
    </recommendedName>
</protein>
<name>A0ABT1SAN7_9FIRM</name>
<dbReference type="InterPro" id="IPR052944">
    <property type="entry name" value="Sporulation_related"/>
</dbReference>
<reference evidence="1 2" key="1">
    <citation type="submission" date="2022-06" db="EMBL/GenBank/DDBJ databases">
        <title>Isolation of gut microbiota from human fecal samples.</title>
        <authorList>
            <person name="Pamer E.G."/>
            <person name="Barat B."/>
            <person name="Waligurski E."/>
            <person name="Medina S."/>
            <person name="Paddock L."/>
            <person name="Mostad J."/>
        </authorList>
    </citation>
    <scope>NUCLEOTIDE SEQUENCE [LARGE SCALE GENOMIC DNA]</scope>
    <source>
        <strain evidence="1 2">DFI.7.95</strain>
    </source>
</reference>
<dbReference type="PANTHER" id="PTHR37507:SF2">
    <property type="entry name" value="SPORULATION PROTEIN YDCC"/>
    <property type="match status" value="1"/>
</dbReference>
<gene>
    <name evidence="1" type="ORF">NE686_10645</name>
</gene>
<dbReference type="PROSITE" id="PS51257">
    <property type="entry name" value="PROKAR_LIPOPROTEIN"/>
    <property type="match status" value="1"/>
</dbReference>
<evidence type="ECO:0008006" key="3">
    <source>
        <dbReference type="Google" id="ProtNLM"/>
    </source>
</evidence>
<dbReference type="InterPro" id="IPR029046">
    <property type="entry name" value="LolA/LolB/LppX"/>
</dbReference>
<dbReference type="Proteomes" id="UP001524478">
    <property type="component" value="Unassembled WGS sequence"/>
</dbReference>
<comment type="caution">
    <text evidence="1">The sequence shown here is derived from an EMBL/GenBank/DDBJ whole genome shotgun (WGS) entry which is preliminary data.</text>
</comment>
<keyword evidence="2" id="KW-1185">Reference proteome</keyword>
<organism evidence="1 2">
    <name type="scientific">Tissierella carlieri</name>
    <dbReference type="NCBI Taxonomy" id="689904"/>
    <lineage>
        <taxon>Bacteria</taxon>
        <taxon>Bacillati</taxon>
        <taxon>Bacillota</taxon>
        <taxon>Tissierellia</taxon>
        <taxon>Tissierellales</taxon>
        <taxon>Tissierellaceae</taxon>
        <taxon>Tissierella</taxon>
    </lineage>
</organism>
<evidence type="ECO:0000313" key="2">
    <source>
        <dbReference type="Proteomes" id="UP001524478"/>
    </source>
</evidence>
<sequence>MKRLLLFILILMVLLTSCNFSPKEKILYKDKRVLSKIEKTYEKYNGYKCKANIKIISGETESIYLIEETYNKPNKYKLEILKPKESKGIIILNTDDKVFVEHPSINQSISLVTIKSLNKQMLIGGFYENISKASTISTQEINNEEYLTFEFELEEKNKYRDSARIWIEKKNYTPYKLNIFDDSGALQVEITYENFKFIRNLKTKL</sequence>
<dbReference type="EMBL" id="JANGAC010000007">
    <property type="protein sequence ID" value="MCQ4923547.1"/>
    <property type="molecule type" value="Genomic_DNA"/>
</dbReference>
<accession>A0ABT1SAN7</accession>
<dbReference type="Gene3D" id="2.50.20.10">
    <property type="entry name" value="Lipoprotein localisation LolA/LolB/LppX"/>
    <property type="match status" value="1"/>
</dbReference>
<dbReference type="PANTHER" id="PTHR37507">
    <property type="entry name" value="SPORULATION PROTEIN YDCC"/>
    <property type="match status" value="1"/>
</dbReference>
<dbReference type="SUPFAM" id="SSF89392">
    <property type="entry name" value="Prokaryotic lipoproteins and lipoprotein localization factors"/>
    <property type="match status" value="1"/>
</dbReference>
<evidence type="ECO:0000313" key="1">
    <source>
        <dbReference type="EMBL" id="MCQ4923547.1"/>
    </source>
</evidence>